<organism evidence="3 4">
    <name type="scientific">Salinivibrio costicola subsp. alcaliphilus</name>
    <dbReference type="NCBI Taxonomy" id="272773"/>
    <lineage>
        <taxon>Bacteria</taxon>
        <taxon>Pseudomonadati</taxon>
        <taxon>Pseudomonadota</taxon>
        <taxon>Gammaproteobacteria</taxon>
        <taxon>Vibrionales</taxon>
        <taxon>Vibrionaceae</taxon>
        <taxon>Salinivibrio</taxon>
    </lineage>
</organism>
<dbReference type="SUPFAM" id="SSF89155">
    <property type="entry name" value="TorD-like"/>
    <property type="match status" value="1"/>
</dbReference>
<evidence type="ECO:0000313" key="3">
    <source>
        <dbReference type="EMBL" id="OOF33857.1"/>
    </source>
</evidence>
<dbReference type="EMBL" id="MUFR01000021">
    <property type="protein sequence ID" value="OOF33857.1"/>
    <property type="molecule type" value="Genomic_DNA"/>
</dbReference>
<evidence type="ECO:0000313" key="4">
    <source>
        <dbReference type="Proteomes" id="UP000189431"/>
    </source>
</evidence>
<dbReference type="InterPro" id="IPR003765">
    <property type="entry name" value="NO3_reductase_chaperone_NarJ"/>
</dbReference>
<accession>A0ABX3KQ94</accession>
<sequence>MTNQKSGNNTSQLIALIGRLLDYPELEIELYRDELMDIVTSSVLSKRNKQEIISFIDRCSEMPLLDWQSDYDGLFERGRSLSLLIYEHIHGESRDRGQAMVDLLAQYEKAGLEIAHNELPDHLPLFLEFSSTQGEQGIGWIEDIIPVLSLLAVRLEKRESGYASLMRGLLDLCGAKVNISELREQVKNEKEDHTPKELDKVWEEEAVTFGGDSVNGGCPTNQHRPTENQRKDQEVPVNWMSMNETASATQTKEV</sequence>
<dbReference type="InterPro" id="IPR020945">
    <property type="entry name" value="DMSO/NO3_reduct_chaperone"/>
</dbReference>
<protein>
    <submittedName>
        <fullName evidence="3">Nitrate reductase molybdenum cofactor assembly chaperone</fullName>
    </submittedName>
</protein>
<dbReference type="Proteomes" id="UP000189431">
    <property type="component" value="Unassembled WGS sequence"/>
</dbReference>
<dbReference type="RefSeq" id="WP_077669597.1">
    <property type="nucleotide sequence ID" value="NZ_MUFR01000021.1"/>
</dbReference>
<dbReference type="PANTHER" id="PTHR43680:SF2">
    <property type="entry name" value="NITRATE REDUCTASE MOLYBDENUM COFACTOR ASSEMBLY CHAPERONE NARJ"/>
    <property type="match status" value="1"/>
</dbReference>
<dbReference type="InterPro" id="IPR036411">
    <property type="entry name" value="TorD-like_sf"/>
</dbReference>
<keyword evidence="1" id="KW-0534">Nitrate assimilation</keyword>
<dbReference type="Gene3D" id="1.10.3480.10">
    <property type="entry name" value="TorD-like"/>
    <property type="match status" value="1"/>
</dbReference>
<evidence type="ECO:0000256" key="2">
    <source>
        <dbReference type="SAM" id="MobiDB-lite"/>
    </source>
</evidence>
<name>A0ABX3KQ94_SALCS</name>
<dbReference type="NCBIfam" id="TIGR00684">
    <property type="entry name" value="narJ"/>
    <property type="match status" value="1"/>
</dbReference>
<reference evidence="4" key="1">
    <citation type="submission" date="2017-01" db="EMBL/GenBank/DDBJ databases">
        <title>Draft genome of the species Salinivibrio costicola subsp. alcaliphilus.</title>
        <authorList>
            <person name="Lopez-Hermoso C."/>
            <person name="De La Haba R."/>
            <person name="Sanchez-Porro C."/>
            <person name="Ventosa A."/>
        </authorList>
    </citation>
    <scope>NUCLEOTIDE SEQUENCE [LARGE SCALE GENOMIC DNA]</scope>
    <source>
        <strain evidence="4">CBH448</strain>
    </source>
</reference>
<dbReference type="Pfam" id="PF02613">
    <property type="entry name" value="Nitrate_red_del"/>
    <property type="match status" value="1"/>
</dbReference>
<feature type="compositionally biased region" description="Basic and acidic residues" evidence="2">
    <location>
        <begin position="224"/>
        <end position="234"/>
    </location>
</feature>
<keyword evidence="4" id="KW-1185">Reference proteome</keyword>
<comment type="caution">
    <text evidence="3">The sequence shown here is derived from an EMBL/GenBank/DDBJ whole genome shotgun (WGS) entry which is preliminary data.</text>
</comment>
<feature type="compositionally biased region" description="Polar residues" evidence="2">
    <location>
        <begin position="240"/>
        <end position="254"/>
    </location>
</feature>
<dbReference type="PANTHER" id="PTHR43680">
    <property type="entry name" value="NITRATE REDUCTASE MOLYBDENUM COFACTOR ASSEMBLY CHAPERONE"/>
    <property type="match status" value="1"/>
</dbReference>
<gene>
    <name evidence="3" type="ORF">BZJ21_08945</name>
</gene>
<evidence type="ECO:0000256" key="1">
    <source>
        <dbReference type="ARBA" id="ARBA00023063"/>
    </source>
</evidence>
<proteinExistence type="predicted"/>
<feature type="region of interest" description="Disordered" evidence="2">
    <location>
        <begin position="209"/>
        <end position="254"/>
    </location>
</feature>